<dbReference type="AlphaFoldDB" id="A0A8J3NK21"/>
<gene>
    <name evidence="3" type="ORF">Cba03nite_23840</name>
</gene>
<evidence type="ECO:0000256" key="1">
    <source>
        <dbReference type="SAM" id="MobiDB-lite"/>
    </source>
</evidence>
<keyword evidence="2" id="KW-0472">Membrane</keyword>
<evidence type="ECO:0000313" key="3">
    <source>
        <dbReference type="EMBL" id="GIF81035.1"/>
    </source>
</evidence>
<accession>A0A8J3NK21</accession>
<dbReference type="EMBL" id="BONF01000011">
    <property type="protein sequence ID" value="GIF81035.1"/>
    <property type="molecule type" value="Genomic_DNA"/>
</dbReference>
<sequence length="178" mass="18737">MPATATAPARPTRPARPQAPRLPRNARRFLLTAHVVTSVGWLGVAYALLVMALTAQAADDAGARAATYSLMLSLDTAAMLPLGLAALVTGVILGLGTHWGVLRHWWVAVKLVLNVAVLVVPMLTRHPALLDAVDTARAGLLTVPDGRVLDGSIASVIVLTTATVLSIYKPWGKTRAPF</sequence>
<protein>
    <recommendedName>
        <fullName evidence="5">DUF2269 domain-containing protein</fullName>
    </recommendedName>
</protein>
<feature type="transmembrane region" description="Helical" evidence="2">
    <location>
        <begin position="107"/>
        <end position="128"/>
    </location>
</feature>
<keyword evidence="4" id="KW-1185">Reference proteome</keyword>
<dbReference type="RefSeq" id="WP_203745170.1">
    <property type="nucleotide sequence ID" value="NZ_BONF01000011.1"/>
</dbReference>
<keyword evidence="2" id="KW-0812">Transmembrane</keyword>
<feature type="transmembrane region" description="Helical" evidence="2">
    <location>
        <begin position="29"/>
        <end position="57"/>
    </location>
</feature>
<evidence type="ECO:0008006" key="5">
    <source>
        <dbReference type="Google" id="ProtNLM"/>
    </source>
</evidence>
<reference evidence="3 4" key="1">
    <citation type="submission" date="2021-01" db="EMBL/GenBank/DDBJ databases">
        <title>Whole genome shotgun sequence of Catellatospora bangladeshensis NBRC 107357.</title>
        <authorList>
            <person name="Komaki H."/>
            <person name="Tamura T."/>
        </authorList>
    </citation>
    <scope>NUCLEOTIDE SEQUENCE [LARGE SCALE GENOMIC DNA]</scope>
    <source>
        <strain evidence="3 4">NBRC 107357</strain>
    </source>
</reference>
<name>A0A8J3NK21_9ACTN</name>
<feature type="region of interest" description="Disordered" evidence="1">
    <location>
        <begin position="1"/>
        <end position="20"/>
    </location>
</feature>
<proteinExistence type="predicted"/>
<evidence type="ECO:0000256" key="2">
    <source>
        <dbReference type="SAM" id="Phobius"/>
    </source>
</evidence>
<feature type="transmembrane region" description="Helical" evidence="2">
    <location>
        <begin position="148"/>
        <end position="168"/>
    </location>
</feature>
<feature type="transmembrane region" description="Helical" evidence="2">
    <location>
        <begin position="77"/>
        <end position="95"/>
    </location>
</feature>
<organism evidence="3 4">
    <name type="scientific">Catellatospora bangladeshensis</name>
    <dbReference type="NCBI Taxonomy" id="310355"/>
    <lineage>
        <taxon>Bacteria</taxon>
        <taxon>Bacillati</taxon>
        <taxon>Actinomycetota</taxon>
        <taxon>Actinomycetes</taxon>
        <taxon>Micromonosporales</taxon>
        <taxon>Micromonosporaceae</taxon>
        <taxon>Catellatospora</taxon>
    </lineage>
</organism>
<dbReference type="Proteomes" id="UP000601223">
    <property type="component" value="Unassembled WGS sequence"/>
</dbReference>
<keyword evidence="2" id="KW-1133">Transmembrane helix</keyword>
<evidence type="ECO:0000313" key="4">
    <source>
        <dbReference type="Proteomes" id="UP000601223"/>
    </source>
</evidence>
<comment type="caution">
    <text evidence="3">The sequence shown here is derived from an EMBL/GenBank/DDBJ whole genome shotgun (WGS) entry which is preliminary data.</text>
</comment>